<keyword evidence="3" id="KW-1185">Reference proteome</keyword>
<dbReference type="RefSeq" id="WP_247201390.1">
    <property type="nucleotide sequence ID" value="NZ_JALKCG010000005.1"/>
</dbReference>
<proteinExistence type="predicted"/>
<dbReference type="Proteomes" id="UP001202867">
    <property type="component" value="Unassembled WGS sequence"/>
</dbReference>
<dbReference type="Gene3D" id="3.30.2310.20">
    <property type="entry name" value="RelE-like"/>
    <property type="match status" value="1"/>
</dbReference>
<evidence type="ECO:0000313" key="3">
    <source>
        <dbReference type="Proteomes" id="UP001202867"/>
    </source>
</evidence>
<evidence type="ECO:0000256" key="1">
    <source>
        <dbReference type="ARBA" id="ARBA00022649"/>
    </source>
</evidence>
<reference evidence="3" key="1">
    <citation type="submission" date="2023-07" db="EMBL/GenBank/DDBJ databases">
        <title>Ancylobacter moscoviensis sp. nov., facultatively methylotrophic bacteria from activated sludge and the reclassification of Starkeya novella (Starkey 1934) Kelly et al. 2000 as Ancylobacter novellus comb. nov., Starkeya koreensis Im et al. 2006 as Ancylobacter koreensis comb.nov., Angulomicrobium tetraedrale Vasil'eva et al. 1986 as Ancylobacter tetraedralis comb. nov., Angulomicrobium amanitiforme Fritz et al. 2004 as Ancylobacter amanitiformis comb. nov. and Methylorhabdus multivorans Doronina et al. 1996 as Ancylobacter multivorans comb. nov. and emended description of the genus Ancylobacter.</title>
        <authorList>
            <person name="Doronina N."/>
            <person name="Chemodurova A."/>
            <person name="Grouzdev D."/>
            <person name="Koziaeva V."/>
            <person name="Shi W."/>
            <person name="Wu L."/>
            <person name="Kaparullina E."/>
        </authorList>
    </citation>
    <scope>NUCLEOTIDE SEQUENCE [LARGE SCALE GENOMIC DNA]</scope>
    <source>
        <strain evidence="3">Jip08</strain>
    </source>
</reference>
<protein>
    <submittedName>
        <fullName evidence="2">Type II toxin-antitoxin system RelE/ParE family toxin</fullName>
    </submittedName>
</protein>
<dbReference type="EMBL" id="JALKCG010000005">
    <property type="protein sequence ID" value="MCK0208961.1"/>
    <property type="molecule type" value="Genomic_DNA"/>
</dbReference>
<evidence type="ECO:0000313" key="2">
    <source>
        <dbReference type="EMBL" id="MCK0208961.1"/>
    </source>
</evidence>
<dbReference type="Pfam" id="PF05016">
    <property type="entry name" value="ParE_toxin"/>
    <property type="match status" value="1"/>
</dbReference>
<name>A0ABT0DNV8_9HYPH</name>
<accession>A0ABT0DNV8</accession>
<organism evidence="2 3">
    <name type="scientific">Ancylobacter koreensis</name>
    <dbReference type="NCBI Taxonomy" id="266121"/>
    <lineage>
        <taxon>Bacteria</taxon>
        <taxon>Pseudomonadati</taxon>
        <taxon>Pseudomonadota</taxon>
        <taxon>Alphaproteobacteria</taxon>
        <taxon>Hyphomicrobiales</taxon>
        <taxon>Xanthobacteraceae</taxon>
        <taxon>Ancylobacter</taxon>
    </lineage>
</organism>
<sequence length="54" mass="6096">MRYEVRFTAAALDDLAGIYDFIAARSGPLTALAYVERVRAYCRSFSDFPARHPP</sequence>
<comment type="caution">
    <text evidence="2">The sequence shown here is derived from an EMBL/GenBank/DDBJ whole genome shotgun (WGS) entry which is preliminary data.</text>
</comment>
<dbReference type="InterPro" id="IPR035093">
    <property type="entry name" value="RelE/ParE_toxin_dom_sf"/>
</dbReference>
<gene>
    <name evidence="2" type="ORF">MWN33_13070</name>
</gene>
<dbReference type="InterPro" id="IPR007712">
    <property type="entry name" value="RelE/ParE_toxin"/>
</dbReference>
<keyword evidence="1" id="KW-1277">Toxin-antitoxin system</keyword>